<name>A0ACC0ZJU0_9ROSI</name>
<gene>
    <name evidence="1" type="ORF">Pint_03554</name>
</gene>
<comment type="caution">
    <text evidence="1">The sequence shown here is derived from an EMBL/GenBank/DDBJ whole genome shotgun (WGS) entry which is preliminary data.</text>
</comment>
<evidence type="ECO:0000313" key="1">
    <source>
        <dbReference type="EMBL" id="KAJ0053078.1"/>
    </source>
</evidence>
<reference evidence="2" key="1">
    <citation type="journal article" date="2023" name="G3 (Bethesda)">
        <title>Genome assembly and association tests identify interacting loci associated with vigor, precocity, and sex in interspecific pistachio rootstocks.</title>
        <authorList>
            <person name="Palmer W."/>
            <person name="Jacygrad E."/>
            <person name="Sagayaradj S."/>
            <person name="Cavanaugh K."/>
            <person name="Han R."/>
            <person name="Bertier L."/>
            <person name="Beede B."/>
            <person name="Kafkas S."/>
            <person name="Golino D."/>
            <person name="Preece J."/>
            <person name="Michelmore R."/>
        </authorList>
    </citation>
    <scope>NUCLEOTIDE SEQUENCE [LARGE SCALE GENOMIC DNA]</scope>
</reference>
<sequence>MLGMGELLHNAGNVIKASDIMVHEQGLHFSPRKVTVSATAPSPAPPVQTALFPPKTQVFCPVSQTAAAWTAHPLSRLAKEFIPCHVVQGNFGQSQTTAPIQPASRLTSPADTFGGPVIPIDLLAQASNAPVQPSSNRSTN</sequence>
<accession>A0ACC0ZJU0</accession>
<protein>
    <submittedName>
        <fullName evidence="1">Uncharacterized protein</fullName>
    </submittedName>
</protein>
<proteinExistence type="predicted"/>
<keyword evidence="2" id="KW-1185">Reference proteome</keyword>
<evidence type="ECO:0000313" key="2">
    <source>
        <dbReference type="Proteomes" id="UP001163603"/>
    </source>
</evidence>
<dbReference type="Proteomes" id="UP001163603">
    <property type="component" value="Chromosome 1"/>
</dbReference>
<organism evidence="1 2">
    <name type="scientific">Pistacia integerrima</name>
    <dbReference type="NCBI Taxonomy" id="434235"/>
    <lineage>
        <taxon>Eukaryota</taxon>
        <taxon>Viridiplantae</taxon>
        <taxon>Streptophyta</taxon>
        <taxon>Embryophyta</taxon>
        <taxon>Tracheophyta</taxon>
        <taxon>Spermatophyta</taxon>
        <taxon>Magnoliopsida</taxon>
        <taxon>eudicotyledons</taxon>
        <taxon>Gunneridae</taxon>
        <taxon>Pentapetalae</taxon>
        <taxon>rosids</taxon>
        <taxon>malvids</taxon>
        <taxon>Sapindales</taxon>
        <taxon>Anacardiaceae</taxon>
        <taxon>Pistacia</taxon>
    </lineage>
</organism>
<dbReference type="EMBL" id="CM047736">
    <property type="protein sequence ID" value="KAJ0053078.1"/>
    <property type="molecule type" value="Genomic_DNA"/>
</dbReference>